<evidence type="ECO:0000313" key="2">
    <source>
        <dbReference type="EMBL" id="MQM12340.1"/>
    </source>
</evidence>
<dbReference type="AlphaFoldDB" id="A0A843X6C0"/>
<dbReference type="InterPro" id="IPR004158">
    <property type="entry name" value="DUF247_pln"/>
</dbReference>
<reference evidence="2" key="1">
    <citation type="submission" date="2017-07" db="EMBL/GenBank/DDBJ databases">
        <title>Taro Niue Genome Assembly and Annotation.</title>
        <authorList>
            <person name="Atibalentja N."/>
            <person name="Keating K."/>
            <person name="Fields C.J."/>
        </authorList>
    </citation>
    <scope>NUCLEOTIDE SEQUENCE</scope>
    <source>
        <strain evidence="2">Niue_2</strain>
        <tissue evidence="2">Leaf</tissue>
    </source>
</reference>
<keyword evidence="1" id="KW-1133">Transmembrane helix</keyword>
<evidence type="ECO:0000313" key="3">
    <source>
        <dbReference type="Proteomes" id="UP000652761"/>
    </source>
</evidence>
<name>A0A843X6C0_COLES</name>
<sequence length="394" mass="45862">MERGGNVNPDESLRQEIRIDIDSVPWVDEKSWWICRLHPSIREKECQAYEPKLVSVGPLHHGNPSLQPMEGMKKRYVRKLLARSPKTNTLESYMEAIRGIEGRAKEEYPEHEVKGFTSDAFAKMLLVDGCFIIEYMLREFFEEKQEEGNGMWGSFPNLERDLMLLENQIPFFVLQQLVALRLIKQVIFCLLFVLLINEWPWCRREPDLLKKIPCASDLDISGIKFKKKVPNKEEDYNIAFRRGALEIPFVVVGQTLSARLRNLIALEQCQRDHLPCHCTTYVSFMNSIIYTESDVALLRKYRIIEILFGTDGDVANMFRSIYEDANLYKVENKAISELSKRVNEYGDVAYHRWRGRLRSSYLRSPWSTVALLFGTVVLGLTVTQTIFTIRQSYN</sequence>
<comment type="caution">
    <text evidence="2">The sequence shown here is derived from an EMBL/GenBank/DDBJ whole genome shotgun (WGS) entry which is preliminary data.</text>
</comment>
<evidence type="ECO:0000256" key="1">
    <source>
        <dbReference type="SAM" id="Phobius"/>
    </source>
</evidence>
<dbReference type="PANTHER" id="PTHR31170:SF25">
    <property type="entry name" value="BNAA09G04570D PROTEIN"/>
    <property type="match status" value="1"/>
</dbReference>
<protein>
    <submittedName>
        <fullName evidence="2">Uncharacterized protein</fullName>
    </submittedName>
</protein>
<dbReference type="Proteomes" id="UP000652761">
    <property type="component" value="Unassembled WGS sequence"/>
</dbReference>
<organism evidence="2 3">
    <name type="scientific">Colocasia esculenta</name>
    <name type="common">Wild taro</name>
    <name type="synonym">Arum esculentum</name>
    <dbReference type="NCBI Taxonomy" id="4460"/>
    <lineage>
        <taxon>Eukaryota</taxon>
        <taxon>Viridiplantae</taxon>
        <taxon>Streptophyta</taxon>
        <taxon>Embryophyta</taxon>
        <taxon>Tracheophyta</taxon>
        <taxon>Spermatophyta</taxon>
        <taxon>Magnoliopsida</taxon>
        <taxon>Liliopsida</taxon>
        <taxon>Araceae</taxon>
        <taxon>Aroideae</taxon>
        <taxon>Colocasieae</taxon>
        <taxon>Colocasia</taxon>
    </lineage>
</organism>
<keyword evidence="1" id="KW-0472">Membrane</keyword>
<dbReference type="Pfam" id="PF03140">
    <property type="entry name" value="DUF247"/>
    <property type="match status" value="2"/>
</dbReference>
<proteinExistence type="predicted"/>
<accession>A0A843X6C0</accession>
<dbReference type="EMBL" id="NMUH01005276">
    <property type="protein sequence ID" value="MQM12340.1"/>
    <property type="molecule type" value="Genomic_DNA"/>
</dbReference>
<dbReference type="PANTHER" id="PTHR31170">
    <property type="entry name" value="BNAC04G53230D PROTEIN"/>
    <property type="match status" value="1"/>
</dbReference>
<dbReference type="OrthoDB" id="1589813at2759"/>
<keyword evidence="3" id="KW-1185">Reference proteome</keyword>
<gene>
    <name evidence="2" type="ORF">Taro_045256</name>
</gene>
<feature type="transmembrane region" description="Helical" evidence="1">
    <location>
        <begin position="366"/>
        <end position="389"/>
    </location>
</feature>
<keyword evidence="1" id="KW-0812">Transmembrane</keyword>